<dbReference type="Proteomes" id="UP000032552">
    <property type="component" value="Unassembled WGS sequence"/>
</dbReference>
<dbReference type="GeneID" id="57089002"/>
<dbReference type="Pfam" id="PF00535">
    <property type="entry name" value="Glycos_transf_2"/>
    <property type="match status" value="1"/>
</dbReference>
<name>A0A0C9QBY7_LACPA</name>
<comment type="caution">
    <text evidence="4">The sequence shown here is derived from an EMBL/GenBank/DDBJ whole genome shotgun (WGS) entry which is preliminary data.</text>
</comment>
<organism evidence="4 5">
    <name type="scientific">Lacticaseibacillus paracasei NRIC 0644</name>
    <dbReference type="NCBI Taxonomy" id="1435038"/>
    <lineage>
        <taxon>Bacteria</taxon>
        <taxon>Bacillati</taxon>
        <taxon>Bacillota</taxon>
        <taxon>Bacilli</taxon>
        <taxon>Lactobacillales</taxon>
        <taxon>Lactobacillaceae</taxon>
        <taxon>Lacticaseibacillus</taxon>
    </lineage>
</organism>
<dbReference type="EMBL" id="BAYM01000101">
    <property type="protein sequence ID" value="GAN37262.1"/>
    <property type="molecule type" value="Genomic_DNA"/>
</dbReference>
<dbReference type="PANTHER" id="PTHR22916:SF51">
    <property type="entry name" value="GLYCOSYLTRANSFERASE EPSH-RELATED"/>
    <property type="match status" value="1"/>
</dbReference>
<dbReference type="InterPro" id="IPR001173">
    <property type="entry name" value="Glyco_trans_2-like"/>
</dbReference>
<dbReference type="Gene3D" id="3.90.550.10">
    <property type="entry name" value="Spore Coat Polysaccharide Biosynthesis Protein SpsA, Chain A"/>
    <property type="match status" value="1"/>
</dbReference>
<proteinExistence type="predicted"/>
<accession>A0A0C9QBY7</accession>
<feature type="domain" description="Glycosyltransferase 2-like" evidence="3">
    <location>
        <begin position="7"/>
        <end position="171"/>
    </location>
</feature>
<keyword evidence="2 4" id="KW-0808">Transferase</keyword>
<evidence type="ECO:0000259" key="3">
    <source>
        <dbReference type="Pfam" id="PF00535"/>
    </source>
</evidence>
<dbReference type="InterPro" id="IPR029044">
    <property type="entry name" value="Nucleotide-diphossugar_trans"/>
</dbReference>
<sequence>MVKPLVTIIVPVYNLEAYVAHGLKSLIEQTYSHLQIIVIDDASKDHSPQIIAHFAELDSRIQPILKQVNHGVSAARNSGLALAKGDLVAFMDGDDWYEPDFIAHAVDMMARGWDLIAMPFYRDDPDPRPVHEALRKPKQLTREGLIRQMLHPIGYIRGYLWNKVFRRDVIEQVRLRFDESMTIMEDELFTATYVMATHRFLYTGHPAYHHVVRRDSATQSLGIIGAVPQQLYALWRIHQVLRVARRTEKVTKKEAIKIEH</sequence>
<dbReference type="PANTHER" id="PTHR22916">
    <property type="entry name" value="GLYCOSYLTRANSFERASE"/>
    <property type="match status" value="1"/>
</dbReference>
<dbReference type="GO" id="GO:0016757">
    <property type="term" value="F:glycosyltransferase activity"/>
    <property type="evidence" value="ECO:0007669"/>
    <property type="project" value="UniProtKB-KW"/>
</dbReference>
<evidence type="ECO:0000256" key="1">
    <source>
        <dbReference type="ARBA" id="ARBA00022676"/>
    </source>
</evidence>
<reference evidence="5" key="1">
    <citation type="submission" date="2014-05" db="EMBL/GenBank/DDBJ databases">
        <title>Whole genome sequencing of Lactobacillus casei NRIC0644.</title>
        <authorList>
            <person name="Atarashi H."/>
            <person name="Yoshida Y."/>
            <person name="Fujimura S."/>
            <person name="Tanaka N."/>
            <person name="Shiwa Y."/>
            <person name="Yoshikawa H."/>
            <person name="Okada S."/>
            <person name="Nakagawa J."/>
        </authorList>
    </citation>
    <scope>NUCLEOTIDE SEQUENCE [LARGE SCALE GENOMIC DNA]</scope>
    <source>
        <strain evidence="5">NRIC0644</strain>
    </source>
</reference>
<gene>
    <name evidence="4" type="ORF">LC0644_1851</name>
</gene>
<dbReference type="RefSeq" id="WP_003563028.1">
    <property type="nucleotide sequence ID" value="NZ_BAYM01000101.1"/>
</dbReference>
<keyword evidence="1" id="KW-0328">Glycosyltransferase</keyword>
<dbReference type="AlphaFoldDB" id="A0A0C9QBY7"/>
<dbReference type="CDD" id="cd00761">
    <property type="entry name" value="Glyco_tranf_GTA_type"/>
    <property type="match status" value="1"/>
</dbReference>
<evidence type="ECO:0000313" key="4">
    <source>
        <dbReference type="EMBL" id="GAN37262.1"/>
    </source>
</evidence>
<evidence type="ECO:0000256" key="2">
    <source>
        <dbReference type="ARBA" id="ARBA00022679"/>
    </source>
</evidence>
<protein>
    <submittedName>
        <fullName evidence="4">Glycosyltransferase family protein</fullName>
    </submittedName>
</protein>
<evidence type="ECO:0000313" key="5">
    <source>
        <dbReference type="Proteomes" id="UP000032552"/>
    </source>
</evidence>
<dbReference type="SUPFAM" id="SSF53448">
    <property type="entry name" value="Nucleotide-diphospho-sugar transferases"/>
    <property type="match status" value="1"/>
</dbReference>